<proteinExistence type="inferred from homology"/>
<evidence type="ECO:0000256" key="6">
    <source>
        <dbReference type="ARBA" id="ARBA00022519"/>
    </source>
</evidence>
<dbReference type="PANTHER" id="PTHR43185:SF1">
    <property type="entry name" value="FE(2+) TRANSPORTER FEOB"/>
    <property type="match status" value="1"/>
</dbReference>
<evidence type="ECO:0000313" key="19">
    <source>
        <dbReference type="EMBL" id="AHF06687.1"/>
    </source>
</evidence>
<evidence type="ECO:0000256" key="10">
    <source>
        <dbReference type="ARBA" id="ARBA00023004"/>
    </source>
</evidence>
<dbReference type="InterPro" id="IPR011642">
    <property type="entry name" value="Gate_dom"/>
</dbReference>
<dbReference type="CDD" id="cd01879">
    <property type="entry name" value="FeoB"/>
    <property type="match status" value="1"/>
</dbReference>
<dbReference type="AlphaFoldDB" id="W0E7F7"/>
<protein>
    <recommendedName>
        <fullName evidence="14 17">Ferrous iron transport protein B</fullName>
    </recommendedName>
</protein>
<accession>W0E7F7</accession>
<evidence type="ECO:0000256" key="13">
    <source>
        <dbReference type="ARBA" id="ARBA00023136"/>
    </source>
</evidence>
<feature type="binding site" evidence="16">
    <location>
        <position position="21"/>
    </location>
    <ligand>
        <name>Mg(2+)</name>
        <dbReference type="ChEBI" id="CHEBI:18420"/>
        <label>2</label>
    </ligand>
</feature>
<dbReference type="GO" id="GO:0046872">
    <property type="term" value="F:metal ion binding"/>
    <property type="evidence" value="ECO:0007669"/>
    <property type="project" value="UniProtKB-KW"/>
</dbReference>
<feature type="transmembrane region" description="Helical" evidence="17">
    <location>
        <begin position="561"/>
        <end position="581"/>
    </location>
</feature>
<keyword evidence="16" id="KW-0460">Magnesium</keyword>
<feature type="binding site" evidence="16">
    <location>
        <position position="18"/>
    </location>
    <ligand>
        <name>Mg(2+)</name>
        <dbReference type="ChEBI" id="CHEBI:18420"/>
        <label>2</label>
    </ligand>
</feature>
<dbReference type="InterPro" id="IPR041069">
    <property type="entry name" value="FeoB_Cyto"/>
</dbReference>
<evidence type="ECO:0000313" key="20">
    <source>
        <dbReference type="Proteomes" id="UP000010847"/>
    </source>
</evidence>
<evidence type="ECO:0000256" key="7">
    <source>
        <dbReference type="ARBA" id="ARBA00022692"/>
    </source>
</evidence>
<feature type="transmembrane region" description="Helical" evidence="17">
    <location>
        <begin position="277"/>
        <end position="296"/>
    </location>
</feature>
<feature type="domain" description="FeoB-type G" evidence="18">
    <location>
        <begin position="1"/>
        <end position="162"/>
    </location>
</feature>
<evidence type="ECO:0000256" key="11">
    <source>
        <dbReference type="ARBA" id="ARBA00023065"/>
    </source>
</evidence>
<evidence type="ECO:0000256" key="12">
    <source>
        <dbReference type="ARBA" id="ARBA00023134"/>
    </source>
</evidence>
<evidence type="ECO:0000256" key="4">
    <source>
        <dbReference type="ARBA" id="ARBA00022475"/>
    </source>
</evidence>
<feature type="binding site" evidence="16">
    <location>
        <position position="22"/>
    </location>
    <ligand>
        <name>Mg(2+)</name>
        <dbReference type="ChEBI" id="CHEBI:18420"/>
        <label>1</label>
    </ligand>
</feature>
<evidence type="ECO:0000256" key="5">
    <source>
        <dbReference type="ARBA" id="ARBA00022496"/>
    </source>
</evidence>
<dbReference type="InterPro" id="IPR027417">
    <property type="entry name" value="P-loop_NTPase"/>
</dbReference>
<dbReference type="NCBIfam" id="TIGR00437">
    <property type="entry name" value="feoB"/>
    <property type="match status" value="1"/>
</dbReference>
<dbReference type="KEGG" id="dmt:DESME_06165"/>
<feature type="transmembrane region" description="Helical" evidence="17">
    <location>
        <begin position="337"/>
        <end position="361"/>
    </location>
</feature>
<comment type="function">
    <text evidence="1 17">Probable transporter of a GTP-driven Fe(2+) uptake system.</text>
</comment>
<keyword evidence="7 17" id="KW-0812">Transmembrane</keyword>
<evidence type="ECO:0000256" key="3">
    <source>
        <dbReference type="ARBA" id="ARBA00022448"/>
    </source>
</evidence>
<name>W0E7F7_9FIRM</name>
<dbReference type="OrthoDB" id="9809127at2"/>
<evidence type="ECO:0000256" key="1">
    <source>
        <dbReference type="ARBA" id="ARBA00003926"/>
    </source>
</evidence>
<feature type="transmembrane region" description="Helical" evidence="17">
    <location>
        <begin position="415"/>
        <end position="441"/>
    </location>
</feature>
<evidence type="ECO:0000256" key="16">
    <source>
        <dbReference type="PIRSR" id="PIRSR603373-2"/>
    </source>
</evidence>
<dbReference type="PROSITE" id="PS51711">
    <property type="entry name" value="G_FEOB"/>
    <property type="match status" value="1"/>
</dbReference>
<dbReference type="Pfam" id="PF02421">
    <property type="entry name" value="FeoB_N"/>
    <property type="match status" value="1"/>
</dbReference>
<keyword evidence="11" id="KW-0406">Ion transport</keyword>
<dbReference type="STRING" id="871968.DESME_06165"/>
<feature type="transmembrane region" description="Helical" evidence="17">
    <location>
        <begin position="510"/>
        <end position="531"/>
    </location>
</feature>
<keyword evidence="16" id="KW-0479">Metal-binding</keyword>
<evidence type="ECO:0000256" key="2">
    <source>
        <dbReference type="ARBA" id="ARBA00004429"/>
    </source>
</evidence>
<dbReference type="Pfam" id="PF07670">
    <property type="entry name" value="Gate"/>
    <property type="match status" value="2"/>
</dbReference>
<dbReference type="InterPro" id="IPR030389">
    <property type="entry name" value="G_FEOB_dom"/>
</dbReference>
<dbReference type="Gene3D" id="3.40.50.300">
    <property type="entry name" value="P-loop containing nucleotide triphosphate hydrolases"/>
    <property type="match status" value="1"/>
</dbReference>
<feature type="binding site" evidence="15">
    <location>
        <begin position="53"/>
        <end position="56"/>
    </location>
    <ligand>
        <name>GTP</name>
        <dbReference type="ChEBI" id="CHEBI:37565"/>
        <label>1</label>
    </ligand>
</feature>
<evidence type="ECO:0000259" key="18">
    <source>
        <dbReference type="PROSITE" id="PS51711"/>
    </source>
</evidence>
<organism evidence="19 20">
    <name type="scientific">Desulfitobacterium metallireducens DSM 15288</name>
    <dbReference type="NCBI Taxonomy" id="871968"/>
    <lineage>
        <taxon>Bacteria</taxon>
        <taxon>Bacillati</taxon>
        <taxon>Bacillota</taxon>
        <taxon>Clostridia</taxon>
        <taxon>Eubacteriales</taxon>
        <taxon>Desulfitobacteriaceae</taxon>
        <taxon>Desulfitobacterium</taxon>
    </lineage>
</organism>
<feature type="binding site" evidence="15">
    <location>
        <begin position="113"/>
        <end position="116"/>
    </location>
    <ligand>
        <name>GTP</name>
        <dbReference type="ChEBI" id="CHEBI:37565"/>
        <label>1</label>
    </ligand>
</feature>
<keyword evidence="12 15" id="KW-0342">GTP-binding</keyword>
<dbReference type="Pfam" id="PF07664">
    <property type="entry name" value="FeoB_C"/>
    <property type="match status" value="1"/>
</dbReference>
<dbReference type="GO" id="GO:0005886">
    <property type="term" value="C:plasma membrane"/>
    <property type="evidence" value="ECO:0007669"/>
    <property type="project" value="UniProtKB-SubCell"/>
</dbReference>
<dbReference type="GO" id="GO:0015093">
    <property type="term" value="F:ferrous iron transmembrane transporter activity"/>
    <property type="evidence" value="ECO:0007669"/>
    <property type="project" value="UniProtKB-UniRule"/>
</dbReference>
<dbReference type="FunFam" id="3.40.50.300:FF:000426">
    <property type="entry name" value="Ferrous iron transport protein B"/>
    <property type="match status" value="1"/>
</dbReference>
<dbReference type="PANTHER" id="PTHR43185">
    <property type="entry name" value="FERROUS IRON TRANSPORT PROTEIN B"/>
    <property type="match status" value="1"/>
</dbReference>
<comment type="subcellular location">
    <subcellularLocation>
        <location evidence="2">Cell inner membrane</location>
        <topology evidence="2">Multi-pass membrane protein</topology>
    </subcellularLocation>
    <subcellularLocation>
        <location evidence="17">Cell membrane</location>
        <topology evidence="17">Multi-pass membrane protein</topology>
    </subcellularLocation>
</comment>
<dbReference type="InterPro" id="IPR050860">
    <property type="entry name" value="FeoB_GTPase"/>
</dbReference>
<dbReference type="SUPFAM" id="SSF52540">
    <property type="entry name" value="P-loop containing nucleoside triphosphate hydrolases"/>
    <property type="match status" value="1"/>
</dbReference>
<evidence type="ECO:0000256" key="15">
    <source>
        <dbReference type="PIRSR" id="PIRSR603373-1"/>
    </source>
</evidence>
<evidence type="ECO:0000256" key="17">
    <source>
        <dbReference type="RuleBase" id="RU362098"/>
    </source>
</evidence>
<evidence type="ECO:0000256" key="9">
    <source>
        <dbReference type="ARBA" id="ARBA00022989"/>
    </source>
</evidence>
<dbReference type="EMBL" id="CP007032">
    <property type="protein sequence ID" value="AHF06687.1"/>
    <property type="molecule type" value="Genomic_DNA"/>
</dbReference>
<feature type="transmembrane region" description="Helical" evidence="17">
    <location>
        <begin position="632"/>
        <end position="652"/>
    </location>
</feature>
<dbReference type="eggNOG" id="COG0370">
    <property type="taxonomic scope" value="Bacteria"/>
</dbReference>
<keyword evidence="8 15" id="KW-0547">Nucleotide-binding</keyword>
<dbReference type="HOGENOM" id="CLU_013350_3_0_9"/>
<keyword evidence="3 17" id="KW-0813">Transport</keyword>
<dbReference type="Pfam" id="PF17910">
    <property type="entry name" value="FeoB_Cyto"/>
    <property type="match status" value="1"/>
</dbReference>
<gene>
    <name evidence="19" type="ORF">DESME_06165</name>
</gene>
<dbReference type="InterPro" id="IPR003373">
    <property type="entry name" value="Fe2_transport_prot-B"/>
</dbReference>
<keyword evidence="6" id="KW-0997">Cell inner membrane</keyword>
<comment type="similarity">
    <text evidence="17">Belongs to the TRAFAC class TrmE-Era-EngA-EngB-Septin-like GTPase superfamily. FeoB GTPase (TC 9.A.8) family.</text>
</comment>
<evidence type="ECO:0000256" key="14">
    <source>
        <dbReference type="NCBIfam" id="TIGR00437"/>
    </source>
</evidence>
<keyword evidence="10 17" id="KW-0408">Iron</keyword>
<feature type="transmembrane region" description="Helical" evidence="17">
    <location>
        <begin position="308"/>
        <end position="325"/>
    </location>
</feature>
<dbReference type="Proteomes" id="UP000010847">
    <property type="component" value="Chromosome"/>
</dbReference>
<feature type="transmembrane region" description="Helical" evidence="17">
    <location>
        <begin position="601"/>
        <end position="620"/>
    </location>
</feature>
<dbReference type="GO" id="GO:0005525">
    <property type="term" value="F:GTP binding"/>
    <property type="evidence" value="ECO:0007669"/>
    <property type="project" value="UniProtKB-KW"/>
</dbReference>
<sequence length="660" mass="73077">MKIALVGNPNVGKSTVFNYLTGLNQQVGNWTGKTVERKAGYFKVKDQTVELVDLPGTYSLTAYSQEEIVTREYILNEKPDVVVAMLDASNIERNLYLLLQILELTTNVVIGLNMMDLAVTSGITISAPKLSQTLNLPVIEVIATKGKGIKELLQEAINLSHLPEAPQPVVMKYPEELEAKIKAIEAELPESGEFPRRWLALKFMEDDQALKKTPPESVRKLLTEWNISGWNEAKLEMAITDAKYQFIGSLMPDFVRYNQDKGENWTQRLDRWALSPIWGYPILLAILVIVFWFSFVASAPFGDLISRFMGWVAGALVALLQMVGAPQSLQSLIRDGIFAGVGAVFAFVPQIGMFFIFYSILQDSGYLARAAFLGDRFMQAMGLHGKSFFSFVSSYGCNVPGIMATRTLENPKDRLITILLNPLIPCVPRLGVMSAVVAAFFPGGRGALVMVSLLGLSLLLIIFSSFLFRKTVIQIEKSAFVMELPLYHRPTIRNVLLPAWQKTFNFMKRAWTFILVASIIIWFLSSFPTGVSMEQTWAGKLGSALAVIGSPLGFDWRIMVAILFGFTAKETTLSTLGILYGVTADSPQSIAQAMTGAMTPLVAFTFLVVYMIYIPCLATVVTMHKEIGSLRWTGFGVVYNLLLSFGAGWLVLQLGHVLGF</sequence>
<keyword evidence="20" id="KW-1185">Reference proteome</keyword>
<keyword evidence="9 17" id="KW-1133">Transmembrane helix</keyword>
<reference evidence="19 20" key="1">
    <citation type="submission" date="2013-12" db="EMBL/GenBank/DDBJ databases">
        <authorList>
            <consortium name="DOE Joint Genome Institute"/>
            <person name="Smidt H."/>
            <person name="Huntemann M."/>
            <person name="Han J."/>
            <person name="Chen A."/>
            <person name="Kyrpides N."/>
            <person name="Mavromatis K."/>
            <person name="Markowitz V."/>
            <person name="Palaniappan K."/>
            <person name="Ivanova N."/>
            <person name="Schaumberg A."/>
            <person name="Pati A."/>
            <person name="Liolios K."/>
            <person name="Nordberg H.P."/>
            <person name="Cantor M.N."/>
            <person name="Hua S.X."/>
            <person name="Woyke T."/>
        </authorList>
    </citation>
    <scope>NUCLEOTIDE SEQUENCE [LARGE SCALE GENOMIC DNA]</scope>
    <source>
        <strain evidence="20">DSM 15288</strain>
    </source>
</reference>
<dbReference type="InterPro" id="IPR011640">
    <property type="entry name" value="Fe2_transport_prot_B_C"/>
</dbReference>
<keyword evidence="5 17" id="KW-0410">Iron transport</keyword>
<keyword evidence="13 17" id="KW-0472">Membrane</keyword>
<feature type="binding site" evidence="15">
    <location>
        <begin position="7"/>
        <end position="14"/>
    </location>
    <ligand>
        <name>GTP</name>
        <dbReference type="ChEBI" id="CHEBI:37565"/>
        <label>1</label>
    </ligand>
</feature>
<keyword evidence="4" id="KW-1003">Cell membrane</keyword>
<evidence type="ECO:0000256" key="8">
    <source>
        <dbReference type="ARBA" id="ARBA00022741"/>
    </source>
</evidence>
<feature type="transmembrane region" description="Helical" evidence="17">
    <location>
        <begin position="447"/>
        <end position="468"/>
    </location>
</feature>
<feature type="binding site" evidence="15">
    <location>
        <begin position="32"/>
        <end position="36"/>
    </location>
    <ligand>
        <name>GTP</name>
        <dbReference type="ChEBI" id="CHEBI:37565"/>
        <label>1</label>
    </ligand>
</feature>
<dbReference type="Gene3D" id="1.10.287.1770">
    <property type="match status" value="1"/>
</dbReference>